<protein>
    <submittedName>
        <fullName evidence="2">Pimeloyl-ACP methyl ester carboxylesterase</fullName>
    </submittedName>
</protein>
<evidence type="ECO:0000313" key="3">
    <source>
        <dbReference type="Proteomes" id="UP000543836"/>
    </source>
</evidence>
<dbReference type="AlphaFoldDB" id="A0A7W6ZVF8"/>
<dbReference type="PANTHER" id="PTHR43689">
    <property type="entry name" value="HYDROLASE"/>
    <property type="match status" value="1"/>
</dbReference>
<dbReference type="PRINTS" id="PR00111">
    <property type="entry name" value="ABHYDROLASE"/>
</dbReference>
<organism evidence="2 3">
    <name type="scientific">Rhizobium leucaenae</name>
    <dbReference type="NCBI Taxonomy" id="29450"/>
    <lineage>
        <taxon>Bacteria</taxon>
        <taxon>Pseudomonadati</taxon>
        <taxon>Pseudomonadota</taxon>
        <taxon>Alphaproteobacteria</taxon>
        <taxon>Hyphomicrobiales</taxon>
        <taxon>Rhizobiaceae</taxon>
        <taxon>Rhizobium/Agrobacterium group</taxon>
        <taxon>Rhizobium</taxon>
    </lineage>
</organism>
<sequence length="296" mass="32319">MFTKQLIQPRSGTIRLLGDQQVHILESGKQNGNPVVLLHGCGSLAEEVLFPFENSEFRLIAPDRPGYGFSTSLPPADRGPLGQSFWLERFLVAYGLASVWIVAHSIGSATALHLAARRADLVKALLLISPCCSPVRPKPLIVLRAASAPLVGPLIRRHVISRLATFFLDRGLRASSFPDPLPPHLAALPASHMVNPIAIETMADELRAFNRDMALLPKLPADIPMHVLFGSEDRIVDPAVHIDWLRQKHSAIVVKLLDGVGHLPHHVAPSVAQRMLSDLARTQASQITEQPFIDVA</sequence>
<dbReference type="EMBL" id="JACIIG010000008">
    <property type="protein sequence ID" value="MBB4569330.1"/>
    <property type="molecule type" value="Genomic_DNA"/>
</dbReference>
<dbReference type="Gene3D" id="3.40.50.1820">
    <property type="entry name" value="alpha/beta hydrolase"/>
    <property type="match status" value="1"/>
</dbReference>
<dbReference type="InterPro" id="IPR029058">
    <property type="entry name" value="AB_hydrolase_fold"/>
</dbReference>
<name>A0A7W6ZVF8_9HYPH</name>
<gene>
    <name evidence="2" type="ORF">GGE60_003454</name>
</gene>
<evidence type="ECO:0000313" key="2">
    <source>
        <dbReference type="EMBL" id="MBB4569330.1"/>
    </source>
</evidence>
<evidence type="ECO:0000259" key="1">
    <source>
        <dbReference type="Pfam" id="PF00561"/>
    </source>
</evidence>
<keyword evidence="3" id="KW-1185">Reference proteome</keyword>
<dbReference type="GO" id="GO:0003824">
    <property type="term" value="F:catalytic activity"/>
    <property type="evidence" value="ECO:0007669"/>
    <property type="project" value="InterPro"/>
</dbReference>
<dbReference type="InterPro" id="IPR000073">
    <property type="entry name" value="AB_hydrolase_1"/>
</dbReference>
<dbReference type="PANTHER" id="PTHR43689:SF8">
    <property type="entry name" value="ALPHA_BETA-HYDROLASES SUPERFAMILY PROTEIN"/>
    <property type="match status" value="1"/>
</dbReference>
<dbReference type="SUPFAM" id="SSF53474">
    <property type="entry name" value="alpha/beta-Hydrolases"/>
    <property type="match status" value="1"/>
</dbReference>
<dbReference type="Proteomes" id="UP000543836">
    <property type="component" value="Unassembled WGS sequence"/>
</dbReference>
<reference evidence="2 3" key="1">
    <citation type="submission" date="2020-08" db="EMBL/GenBank/DDBJ databases">
        <title>Genomic Encyclopedia of Type Strains, Phase IV (KMG-V): Genome sequencing to study the core and pangenomes of soil and plant-associated prokaryotes.</title>
        <authorList>
            <person name="Whitman W."/>
        </authorList>
    </citation>
    <scope>NUCLEOTIDE SEQUENCE [LARGE SCALE GENOMIC DNA]</scope>
    <source>
        <strain evidence="2 3">SEMIA 492</strain>
    </source>
</reference>
<dbReference type="PRINTS" id="PR00412">
    <property type="entry name" value="EPOXHYDRLASE"/>
</dbReference>
<dbReference type="OrthoDB" id="9815441at2"/>
<dbReference type="Pfam" id="PF00561">
    <property type="entry name" value="Abhydrolase_1"/>
    <property type="match status" value="1"/>
</dbReference>
<proteinExistence type="predicted"/>
<comment type="caution">
    <text evidence="2">The sequence shown here is derived from an EMBL/GenBank/DDBJ whole genome shotgun (WGS) entry which is preliminary data.</text>
</comment>
<dbReference type="RefSeq" id="WP_051264085.1">
    <property type="nucleotide sequence ID" value="NZ_JACIIG010000008.1"/>
</dbReference>
<feature type="domain" description="AB hydrolase-1" evidence="1">
    <location>
        <begin position="33"/>
        <end position="267"/>
    </location>
</feature>
<dbReference type="InterPro" id="IPR000639">
    <property type="entry name" value="Epox_hydrolase-like"/>
</dbReference>
<accession>A0A7W6ZVF8</accession>